<reference evidence="2" key="1">
    <citation type="submission" date="2021-01" db="EMBL/GenBank/DDBJ databases">
        <authorList>
            <person name="Corre E."/>
            <person name="Pelletier E."/>
            <person name="Niang G."/>
            <person name="Scheremetjew M."/>
            <person name="Finn R."/>
            <person name="Kale V."/>
            <person name="Holt S."/>
            <person name="Cochrane G."/>
            <person name="Meng A."/>
            <person name="Brown T."/>
            <person name="Cohen L."/>
        </authorList>
    </citation>
    <scope>NUCLEOTIDE SEQUENCE</scope>
    <source>
        <strain evidence="2">CCMP147</strain>
    </source>
</reference>
<dbReference type="Gene3D" id="3.40.30.10">
    <property type="entry name" value="Glutaredoxin"/>
    <property type="match status" value="1"/>
</dbReference>
<dbReference type="SUPFAM" id="SSF52833">
    <property type="entry name" value="Thioredoxin-like"/>
    <property type="match status" value="1"/>
</dbReference>
<feature type="domain" description="DSBA-like thioredoxin" evidence="1">
    <location>
        <begin position="45"/>
        <end position="161"/>
    </location>
</feature>
<dbReference type="InterPro" id="IPR001853">
    <property type="entry name" value="DSBA-like_thioredoxin_dom"/>
</dbReference>
<protein>
    <recommendedName>
        <fullName evidence="1">DSBA-like thioredoxin domain-containing protein</fullName>
    </recommendedName>
</protein>
<dbReference type="InterPro" id="IPR036249">
    <property type="entry name" value="Thioredoxin-like_sf"/>
</dbReference>
<sequence length="172" mass="19701">MIDPQTNPTGEEFEAYNIRRWGSSGWTRHLKSEGRKDGAKFEKWTWWPNTSKAHQLVLFAERSGIDTNASNRALFEAVYEEGMNISLVEVLVQIGSERLNLDATKLRQFLEGDEGKREVVRQIQTGRQKYRISGVPYFIVGRDGSDELPYGLSGAQTSRTFLQCFEELCEDM</sequence>
<organism evidence="2">
    <name type="scientific">Pseudictyota dubia</name>
    <dbReference type="NCBI Taxonomy" id="2749911"/>
    <lineage>
        <taxon>Eukaryota</taxon>
        <taxon>Sar</taxon>
        <taxon>Stramenopiles</taxon>
        <taxon>Ochrophyta</taxon>
        <taxon>Bacillariophyta</taxon>
        <taxon>Mediophyceae</taxon>
        <taxon>Biddulphiophycidae</taxon>
        <taxon>Eupodiscales</taxon>
        <taxon>Odontellaceae</taxon>
        <taxon>Pseudictyota</taxon>
    </lineage>
</organism>
<evidence type="ECO:0000313" key="2">
    <source>
        <dbReference type="EMBL" id="CAD8293900.1"/>
    </source>
</evidence>
<proteinExistence type="predicted"/>
<dbReference type="Pfam" id="PF01323">
    <property type="entry name" value="DSBA"/>
    <property type="match status" value="1"/>
</dbReference>
<name>A0A7R9VFB1_9STRA</name>
<dbReference type="PANTHER" id="PTHR13887">
    <property type="entry name" value="GLUTATHIONE S-TRANSFERASE KAPPA"/>
    <property type="match status" value="1"/>
</dbReference>
<evidence type="ECO:0000259" key="1">
    <source>
        <dbReference type="Pfam" id="PF01323"/>
    </source>
</evidence>
<dbReference type="AlphaFoldDB" id="A0A7R9VFB1"/>
<dbReference type="EMBL" id="HBED01003568">
    <property type="protein sequence ID" value="CAD8293900.1"/>
    <property type="molecule type" value="Transcribed_RNA"/>
</dbReference>
<dbReference type="PANTHER" id="PTHR13887:SF41">
    <property type="entry name" value="THIOREDOXIN SUPERFAMILY PROTEIN"/>
    <property type="match status" value="1"/>
</dbReference>
<dbReference type="GO" id="GO:0016491">
    <property type="term" value="F:oxidoreductase activity"/>
    <property type="evidence" value="ECO:0007669"/>
    <property type="project" value="InterPro"/>
</dbReference>
<accession>A0A7R9VFB1</accession>
<gene>
    <name evidence="2" type="ORF">TDUB1175_LOCUS1681</name>
</gene>